<dbReference type="PROSITE" id="PS50995">
    <property type="entry name" value="HTH_MARR_2"/>
    <property type="match status" value="1"/>
</dbReference>
<dbReference type="GO" id="GO:0003677">
    <property type="term" value="F:DNA binding"/>
    <property type="evidence" value="ECO:0007669"/>
    <property type="project" value="UniProtKB-KW"/>
</dbReference>
<name>A0A1I4D478_9HYPH</name>
<dbReference type="OrthoDB" id="582199at2"/>
<keyword evidence="2" id="KW-0238">DNA-binding</keyword>
<dbReference type="Gene3D" id="1.10.10.10">
    <property type="entry name" value="Winged helix-like DNA-binding domain superfamily/Winged helix DNA-binding domain"/>
    <property type="match status" value="1"/>
</dbReference>
<keyword evidence="3" id="KW-1185">Reference proteome</keyword>
<dbReference type="SMART" id="SM00347">
    <property type="entry name" value="HTH_MARR"/>
    <property type="match status" value="1"/>
</dbReference>
<dbReference type="AlphaFoldDB" id="A0A1I4D478"/>
<dbReference type="SUPFAM" id="SSF46785">
    <property type="entry name" value="Winged helix' DNA-binding domain"/>
    <property type="match status" value="1"/>
</dbReference>
<dbReference type="EMBL" id="FOSV01000005">
    <property type="protein sequence ID" value="SFK87579.1"/>
    <property type="molecule type" value="Genomic_DNA"/>
</dbReference>
<dbReference type="Proteomes" id="UP000198804">
    <property type="component" value="Unassembled WGS sequence"/>
</dbReference>
<organism evidence="2 3">
    <name type="scientific">Methylorubrum salsuginis</name>
    <dbReference type="NCBI Taxonomy" id="414703"/>
    <lineage>
        <taxon>Bacteria</taxon>
        <taxon>Pseudomonadati</taxon>
        <taxon>Pseudomonadota</taxon>
        <taxon>Alphaproteobacteria</taxon>
        <taxon>Hyphomicrobiales</taxon>
        <taxon>Methylobacteriaceae</taxon>
        <taxon>Methylorubrum</taxon>
    </lineage>
</organism>
<evidence type="ECO:0000259" key="1">
    <source>
        <dbReference type="PROSITE" id="PS50995"/>
    </source>
</evidence>
<accession>A0A1I4D478</accession>
<dbReference type="InterPro" id="IPR000835">
    <property type="entry name" value="HTH_MarR-typ"/>
</dbReference>
<evidence type="ECO:0000313" key="2">
    <source>
        <dbReference type="EMBL" id="SFK87579.1"/>
    </source>
</evidence>
<dbReference type="STRING" id="414703.SAMN04488125_105138"/>
<dbReference type="InterPro" id="IPR036390">
    <property type="entry name" value="WH_DNA-bd_sf"/>
</dbReference>
<sequence length="145" mass="15956">MFFLKDLPTQQMIEGYAEAHGVAPKTIASALAMMRRASLMIRRLESYFSDQGLSQLRFLVLIVIDREPDRETLTVGEITERLDVAGPVVARTLRALLDDGLITQAKDASDARVKHVGLTRLGKEKLGALLPGYMAIIADEMDGKA</sequence>
<dbReference type="InterPro" id="IPR039422">
    <property type="entry name" value="MarR/SlyA-like"/>
</dbReference>
<feature type="domain" description="HTH marR-type" evidence="1">
    <location>
        <begin position="24"/>
        <end position="145"/>
    </location>
</feature>
<dbReference type="PANTHER" id="PTHR33164">
    <property type="entry name" value="TRANSCRIPTIONAL REGULATOR, MARR FAMILY"/>
    <property type="match status" value="1"/>
</dbReference>
<dbReference type="Pfam" id="PF12802">
    <property type="entry name" value="MarR_2"/>
    <property type="match status" value="1"/>
</dbReference>
<protein>
    <submittedName>
        <fullName evidence="2">DNA-binding transcriptional regulator, MarR family</fullName>
    </submittedName>
</protein>
<proteinExistence type="predicted"/>
<dbReference type="InterPro" id="IPR036388">
    <property type="entry name" value="WH-like_DNA-bd_sf"/>
</dbReference>
<dbReference type="RefSeq" id="WP_091944201.1">
    <property type="nucleotide sequence ID" value="NZ_FOSV01000005.1"/>
</dbReference>
<dbReference type="GO" id="GO:0006950">
    <property type="term" value="P:response to stress"/>
    <property type="evidence" value="ECO:0007669"/>
    <property type="project" value="TreeGrafter"/>
</dbReference>
<reference evidence="3" key="1">
    <citation type="submission" date="2016-10" db="EMBL/GenBank/DDBJ databases">
        <authorList>
            <person name="Varghese N."/>
            <person name="Submissions S."/>
        </authorList>
    </citation>
    <scope>NUCLEOTIDE SEQUENCE [LARGE SCALE GENOMIC DNA]</scope>
    <source>
        <strain evidence="3">CGMCC 1.6474</strain>
    </source>
</reference>
<evidence type="ECO:0000313" key="3">
    <source>
        <dbReference type="Proteomes" id="UP000198804"/>
    </source>
</evidence>
<gene>
    <name evidence="2" type="ORF">SAMN04488125_105138</name>
</gene>
<dbReference type="PANTHER" id="PTHR33164:SF43">
    <property type="entry name" value="HTH-TYPE TRANSCRIPTIONAL REPRESSOR YETL"/>
    <property type="match status" value="1"/>
</dbReference>
<dbReference type="GO" id="GO:0003700">
    <property type="term" value="F:DNA-binding transcription factor activity"/>
    <property type="evidence" value="ECO:0007669"/>
    <property type="project" value="InterPro"/>
</dbReference>